<dbReference type="EMBL" id="FQZU01000006">
    <property type="protein sequence ID" value="SHJ32090.1"/>
    <property type="molecule type" value="Genomic_DNA"/>
</dbReference>
<keyword evidence="7" id="KW-0175">Coiled coil</keyword>
<evidence type="ECO:0000256" key="6">
    <source>
        <dbReference type="ARBA" id="ARBA00023136"/>
    </source>
</evidence>
<sequence>MVKSMIAGKNTYPRCFFLLGAFLALILTGFLAWPGTALSGPNDEDSVLTAPPEGLIATKPSIYADMQENIGKSQQEVKAEREMYKARLSALKDLEDACQSELNSYRLQLAAYEQVLLLDDAHVNDLQKLYSGQRIASFNISSRLKDLRAEMAKYSSAKRQAQEHLRRWREQRQTLANQAGQGNQAAAPPLDELDALLESLGALESLLQEIEGIYNGRIASFEEVNNAFSDFLQQLRDRSARTKNLDVFQKSSPFRSVIGFQTVWGELDELAFKLKHPLQAEYWSQVVPGGAQYVVWSAVLFFFFTLGVAYLIGRRARKLLDTRKSVINRERQKWSWTGMILVNQSVVLVCLILFLFGYEKLHASWPSITTLKAVKASLIVWLVTGWAICLARMTPELLSFSIPFGKFEKMARMLRFLLIVYAVLWWNSGVEGGLAVLSRVVIAVCVMIWAGLAWRWTVRTKGVHAVAKGLALTGFGIALVALIAEFRAYAYFAHYWLASWGLTVWTALGAFASFGVLHEWRLQIREHEKSVQEEQSTDSRPVRWLTMRMGFLGWFLAGCSLLFAAWDVDRKAFAVIFDVISREIVIGSISISILGILYAVLALWCTHALARVFADLFRNKFLADSGLETGFQESLTTLASYAIWTIGILLSLSLLGVSSTSMAVVFGALGIGLGFGLQAIFNNFMSGLILLFERPIQVGDILEVNGTWGEVKKINVRSTVVQTYDNASLIIPNSDMISNQVTNWSFKDPKVRRNLYVGVAYGSDIVLVRDTLQEVVDKNPRIYKRPKPDVLFTDFGDSSLMFRVRFWSHVDYFLSVETELRFEIDRLFRERKIEIPFPQRDLHIKTAAAFKNTDGFFKQKQEGEKDVGGLQAPEPESKKD</sequence>
<reference evidence="14" key="1">
    <citation type="submission" date="2016-11" db="EMBL/GenBank/DDBJ databases">
        <authorList>
            <person name="Varghese N."/>
            <person name="Submissions S."/>
        </authorList>
    </citation>
    <scope>NUCLEOTIDE SEQUENCE [LARGE SCALE GENOMIC DNA]</scope>
    <source>
        <strain evidence="14">DSM 16219</strain>
    </source>
</reference>
<evidence type="ECO:0000256" key="9">
    <source>
        <dbReference type="SAM" id="Phobius"/>
    </source>
</evidence>
<feature type="coiled-coil region" evidence="7">
    <location>
        <begin position="63"/>
        <end position="94"/>
    </location>
</feature>
<feature type="domain" description="Mechanosensitive ion channel transmembrane helices 2/3" evidence="12">
    <location>
        <begin position="638"/>
        <end position="678"/>
    </location>
</feature>
<feature type="transmembrane region" description="Helical" evidence="9">
    <location>
        <begin position="586"/>
        <end position="614"/>
    </location>
</feature>
<evidence type="ECO:0000259" key="12">
    <source>
        <dbReference type="Pfam" id="PF21088"/>
    </source>
</evidence>
<evidence type="ECO:0000313" key="14">
    <source>
        <dbReference type="Proteomes" id="UP000183994"/>
    </source>
</evidence>
<dbReference type="Pfam" id="PF21088">
    <property type="entry name" value="MS_channel_1st"/>
    <property type="match status" value="1"/>
</dbReference>
<dbReference type="GO" id="GO:0005886">
    <property type="term" value="C:plasma membrane"/>
    <property type="evidence" value="ECO:0007669"/>
    <property type="project" value="UniProtKB-SubCell"/>
</dbReference>
<dbReference type="InterPro" id="IPR011066">
    <property type="entry name" value="MscS_channel_C_sf"/>
</dbReference>
<dbReference type="PANTHER" id="PTHR30347:SF1">
    <property type="entry name" value="MECHANOSENSITIVE CHANNEL MSCK"/>
    <property type="match status" value="1"/>
</dbReference>
<evidence type="ECO:0000256" key="4">
    <source>
        <dbReference type="ARBA" id="ARBA00022692"/>
    </source>
</evidence>
<evidence type="ECO:0000256" key="3">
    <source>
        <dbReference type="ARBA" id="ARBA00022475"/>
    </source>
</evidence>
<dbReference type="InterPro" id="IPR049142">
    <property type="entry name" value="MS_channel_1st"/>
</dbReference>
<dbReference type="AlphaFoldDB" id="A0A1M6ICB0"/>
<feature type="transmembrane region" description="Helical" evidence="9">
    <location>
        <begin position="466"/>
        <end position="489"/>
    </location>
</feature>
<comment type="subcellular location">
    <subcellularLocation>
        <location evidence="1">Cell membrane</location>
        <topology evidence="1">Multi-pass membrane protein</topology>
    </subcellularLocation>
</comment>
<dbReference type="GO" id="GO:0008381">
    <property type="term" value="F:mechanosensitive monoatomic ion channel activity"/>
    <property type="evidence" value="ECO:0007669"/>
    <property type="project" value="UniProtKB-ARBA"/>
</dbReference>
<dbReference type="Pfam" id="PF00924">
    <property type="entry name" value="MS_channel_2nd"/>
    <property type="match status" value="1"/>
</dbReference>
<accession>A0A1M6ICB0</accession>
<dbReference type="InterPro" id="IPR010920">
    <property type="entry name" value="LSM_dom_sf"/>
</dbReference>
<feature type="transmembrane region" description="Helical" evidence="9">
    <location>
        <begin position="293"/>
        <end position="313"/>
    </location>
</feature>
<feature type="transmembrane region" description="Helical" evidence="9">
    <location>
        <begin position="635"/>
        <end position="657"/>
    </location>
</feature>
<feature type="domain" description="Mechanosensitive ion channel MscS" evidence="10">
    <location>
        <begin position="680"/>
        <end position="745"/>
    </location>
</feature>
<keyword evidence="4 9" id="KW-0812">Transmembrane</keyword>
<dbReference type="Gene3D" id="1.10.287.1260">
    <property type="match status" value="1"/>
</dbReference>
<dbReference type="InterPro" id="IPR052702">
    <property type="entry name" value="MscS-like_channel"/>
</dbReference>
<keyword evidence="3" id="KW-1003">Cell membrane</keyword>
<evidence type="ECO:0000256" key="8">
    <source>
        <dbReference type="SAM" id="MobiDB-lite"/>
    </source>
</evidence>
<feature type="transmembrane region" description="Helical" evidence="9">
    <location>
        <begin position="663"/>
        <end position="684"/>
    </location>
</feature>
<feature type="transmembrane region" description="Helical" evidence="9">
    <location>
        <begin position="434"/>
        <end position="454"/>
    </location>
</feature>
<feature type="transmembrane region" description="Helical" evidence="9">
    <location>
        <begin position="334"/>
        <end position="358"/>
    </location>
</feature>
<dbReference type="SUPFAM" id="SSF82861">
    <property type="entry name" value="Mechanosensitive channel protein MscS (YggB), transmembrane region"/>
    <property type="match status" value="1"/>
</dbReference>
<feature type="transmembrane region" description="Helical" evidence="9">
    <location>
        <begin position="495"/>
        <end position="517"/>
    </location>
</feature>
<feature type="region of interest" description="Disordered" evidence="8">
    <location>
        <begin position="861"/>
        <end position="880"/>
    </location>
</feature>
<feature type="transmembrane region" description="Helical" evidence="9">
    <location>
        <begin position="549"/>
        <end position="566"/>
    </location>
</feature>
<dbReference type="InterPro" id="IPR049278">
    <property type="entry name" value="MS_channel_C"/>
</dbReference>
<keyword evidence="14" id="KW-1185">Reference proteome</keyword>
<feature type="transmembrane region" description="Helical" evidence="9">
    <location>
        <begin position="378"/>
        <end position="398"/>
    </location>
</feature>
<proteinExistence type="inferred from homology"/>
<evidence type="ECO:0000259" key="11">
    <source>
        <dbReference type="Pfam" id="PF21082"/>
    </source>
</evidence>
<name>A0A1M6ICB0_9BACT</name>
<evidence type="ECO:0000313" key="13">
    <source>
        <dbReference type="EMBL" id="SHJ32090.1"/>
    </source>
</evidence>
<gene>
    <name evidence="13" type="ORF">SAMN02745216_01427</name>
</gene>
<dbReference type="PANTHER" id="PTHR30347">
    <property type="entry name" value="POTASSIUM CHANNEL RELATED"/>
    <property type="match status" value="1"/>
</dbReference>
<evidence type="ECO:0000256" key="1">
    <source>
        <dbReference type="ARBA" id="ARBA00004651"/>
    </source>
</evidence>
<keyword evidence="5 9" id="KW-1133">Transmembrane helix</keyword>
<dbReference type="Gene3D" id="3.30.70.100">
    <property type="match status" value="1"/>
</dbReference>
<dbReference type="InterPro" id="IPR011014">
    <property type="entry name" value="MscS_channel_TM-2"/>
</dbReference>
<dbReference type="STRING" id="1121393.SAMN02745216_01427"/>
<dbReference type="Proteomes" id="UP000183994">
    <property type="component" value="Unassembled WGS sequence"/>
</dbReference>
<evidence type="ECO:0000256" key="5">
    <source>
        <dbReference type="ARBA" id="ARBA00022989"/>
    </source>
</evidence>
<feature type="domain" description="Mechanosensitive ion channel MscS C-terminal" evidence="11">
    <location>
        <begin position="755"/>
        <end position="835"/>
    </location>
</feature>
<dbReference type="InterPro" id="IPR023408">
    <property type="entry name" value="MscS_beta-dom_sf"/>
</dbReference>
<feature type="coiled-coil region" evidence="7">
    <location>
        <begin position="144"/>
        <end position="178"/>
    </location>
</feature>
<organism evidence="13 14">
    <name type="scientific">Desulfatibacillum alkenivorans DSM 16219</name>
    <dbReference type="NCBI Taxonomy" id="1121393"/>
    <lineage>
        <taxon>Bacteria</taxon>
        <taxon>Pseudomonadati</taxon>
        <taxon>Thermodesulfobacteriota</taxon>
        <taxon>Desulfobacteria</taxon>
        <taxon>Desulfobacterales</taxon>
        <taxon>Desulfatibacillaceae</taxon>
        <taxon>Desulfatibacillum</taxon>
    </lineage>
</organism>
<dbReference type="InterPro" id="IPR006685">
    <property type="entry name" value="MscS_channel_2nd"/>
</dbReference>
<keyword evidence="6 9" id="KW-0472">Membrane</keyword>
<evidence type="ECO:0000256" key="2">
    <source>
        <dbReference type="ARBA" id="ARBA00008017"/>
    </source>
</evidence>
<feature type="transmembrane region" description="Helical" evidence="9">
    <location>
        <begin position="410"/>
        <end position="428"/>
    </location>
</feature>
<dbReference type="Gene3D" id="2.30.30.60">
    <property type="match status" value="1"/>
</dbReference>
<evidence type="ECO:0000259" key="10">
    <source>
        <dbReference type="Pfam" id="PF00924"/>
    </source>
</evidence>
<comment type="similarity">
    <text evidence="2">Belongs to the MscS (TC 1.A.23) family.</text>
</comment>
<protein>
    <submittedName>
        <fullName evidence="13">Small-conductance mechanosensitive channel</fullName>
    </submittedName>
</protein>
<dbReference type="Pfam" id="PF21082">
    <property type="entry name" value="MS_channel_3rd"/>
    <property type="match status" value="1"/>
</dbReference>
<evidence type="ECO:0000256" key="7">
    <source>
        <dbReference type="SAM" id="Coils"/>
    </source>
</evidence>
<dbReference type="SUPFAM" id="SSF82689">
    <property type="entry name" value="Mechanosensitive channel protein MscS (YggB), C-terminal domain"/>
    <property type="match status" value="1"/>
</dbReference>
<dbReference type="SUPFAM" id="SSF50182">
    <property type="entry name" value="Sm-like ribonucleoproteins"/>
    <property type="match status" value="1"/>
</dbReference>